<evidence type="ECO:0000256" key="1">
    <source>
        <dbReference type="ARBA" id="ARBA00007532"/>
    </source>
</evidence>
<feature type="binding site" evidence="8">
    <location>
        <position position="199"/>
    </location>
    <ligand>
        <name>NAD(+)</name>
        <dbReference type="ChEBI" id="CHEBI:57540"/>
    </ligand>
</feature>
<dbReference type="GO" id="GO:0050660">
    <property type="term" value="F:flavin adenine dinucleotide binding"/>
    <property type="evidence" value="ECO:0007669"/>
    <property type="project" value="TreeGrafter"/>
</dbReference>
<evidence type="ECO:0000256" key="8">
    <source>
        <dbReference type="PIRSR" id="PIRSR000350-3"/>
    </source>
</evidence>
<evidence type="ECO:0000256" key="6">
    <source>
        <dbReference type="ARBA" id="ARBA00023157"/>
    </source>
</evidence>
<evidence type="ECO:0000256" key="4">
    <source>
        <dbReference type="ARBA" id="ARBA00022857"/>
    </source>
</evidence>
<dbReference type="PRINTS" id="PR00411">
    <property type="entry name" value="PNDRDTASEI"/>
</dbReference>
<dbReference type="PANTHER" id="PTHR43014">
    <property type="entry name" value="MERCURIC REDUCTASE"/>
    <property type="match status" value="1"/>
</dbReference>
<reference evidence="13 14" key="1">
    <citation type="journal article" date="2016" name="Sci. Rep.">
        <title>Complete genome sequence and transcriptomic analysis of a novel marine strain Bacillus weihaiensis reveals the mechanism of brown algae degradation.</title>
        <authorList>
            <person name="Zhu Y."/>
            <person name="Chen P."/>
            <person name="Bao Y."/>
            <person name="Men Y."/>
            <person name="Zeng Y."/>
            <person name="Yang J."/>
            <person name="Sun J."/>
            <person name="Sun Y."/>
        </authorList>
    </citation>
    <scope>NUCLEOTIDE SEQUENCE [LARGE SCALE GENOMIC DNA]</scope>
    <source>
        <strain evidence="13 14">Alg07</strain>
    </source>
</reference>
<organism evidence="13 14">
    <name type="scientific">Bacillus weihaiensis</name>
    <dbReference type="NCBI Taxonomy" id="1547283"/>
    <lineage>
        <taxon>Bacteria</taxon>
        <taxon>Bacillati</taxon>
        <taxon>Bacillota</taxon>
        <taxon>Bacilli</taxon>
        <taxon>Bacillales</taxon>
        <taxon>Bacillaceae</taxon>
        <taxon>Bacillus</taxon>
    </lineage>
</organism>
<feature type="binding site" evidence="8">
    <location>
        <position position="265"/>
    </location>
    <ligand>
        <name>NAD(+)</name>
        <dbReference type="ChEBI" id="CHEBI:57540"/>
    </ligand>
</feature>
<evidence type="ECO:0000256" key="5">
    <source>
        <dbReference type="ARBA" id="ARBA00023002"/>
    </source>
</evidence>
<dbReference type="GO" id="GO:0003955">
    <property type="term" value="F:NAD(P)H dehydrogenase (quinone) activity"/>
    <property type="evidence" value="ECO:0007669"/>
    <property type="project" value="TreeGrafter"/>
</dbReference>
<name>A0A1L3MTV5_9BACI</name>
<evidence type="ECO:0000256" key="3">
    <source>
        <dbReference type="ARBA" id="ARBA00022827"/>
    </source>
</evidence>
<comment type="similarity">
    <text evidence="1 10">Belongs to the class-I pyridine nucleotide-disulfide oxidoreductase family.</text>
</comment>
<keyword evidence="8" id="KW-0520">NAD</keyword>
<dbReference type="PIRSF" id="PIRSF000350">
    <property type="entry name" value="Mercury_reductase_MerA"/>
    <property type="match status" value="1"/>
</dbReference>
<keyword evidence="5 10" id="KW-0560">Oxidoreductase</keyword>
<keyword evidence="4" id="KW-0521">NADP</keyword>
<dbReference type="SUPFAM" id="SSF55424">
    <property type="entry name" value="FAD/NAD-linked reductases, dimerisation (C-terminal) domain"/>
    <property type="match status" value="1"/>
</dbReference>
<dbReference type="FunFam" id="3.30.390.30:FF:000001">
    <property type="entry name" value="Dihydrolipoyl dehydrogenase"/>
    <property type="match status" value="1"/>
</dbReference>
<feature type="binding site" evidence="8">
    <location>
        <begin position="176"/>
        <end position="183"/>
    </location>
    <ligand>
        <name>NAD(+)</name>
        <dbReference type="ChEBI" id="CHEBI:57540"/>
    </ligand>
</feature>
<feature type="disulfide bond" description="Redox-active" evidence="9">
    <location>
        <begin position="42"/>
        <end position="47"/>
    </location>
</feature>
<dbReference type="PROSITE" id="PS00076">
    <property type="entry name" value="PYRIDINE_REDOX_1"/>
    <property type="match status" value="1"/>
</dbReference>
<protein>
    <submittedName>
        <fullName evidence="13">Pyridine nucleotide-disulfide oxidoreductase</fullName>
    </submittedName>
</protein>
<dbReference type="Gene3D" id="3.50.50.60">
    <property type="entry name" value="FAD/NAD(P)-binding domain"/>
    <property type="match status" value="2"/>
</dbReference>
<feature type="binding site" evidence="8">
    <location>
        <begin position="139"/>
        <end position="141"/>
    </location>
    <ligand>
        <name>FAD</name>
        <dbReference type="ChEBI" id="CHEBI:57692"/>
    </ligand>
</feature>
<feature type="domain" description="Pyridine nucleotide-disulphide oxidoreductase dimerisation" evidence="11">
    <location>
        <begin position="341"/>
        <end position="447"/>
    </location>
</feature>
<evidence type="ECO:0000259" key="11">
    <source>
        <dbReference type="Pfam" id="PF02852"/>
    </source>
</evidence>
<comment type="cofactor">
    <cofactor evidence="8">
        <name>FAD</name>
        <dbReference type="ChEBI" id="CHEBI:57692"/>
    </cofactor>
    <text evidence="8">Binds 1 FAD per subunit.</text>
</comment>
<dbReference type="OrthoDB" id="9800167at2"/>
<keyword evidence="3 8" id="KW-0274">FAD</keyword>
<evidence type="ECO:0000259" key="12">
    <source>
        <dbReference type="Pfam" id="PF07992"/>
    </source>
</evidence>
<sequence>MKKYDVIIIGGGAGGLTVASGASSLGAKVALIEKEQNLGGDCLHVGCVPSKAFIQAAKELYTARNKATSLGLTVSGETTLKQVNERVKKSIDVIQEHDSDERFTSMGIDLYKGYGRFTSDHTVLIHNEEIYGKRIVIATGSRPFVPPIKGLEEAGYWTNETIFKQEHLPKELLVIGAGPIGLELSHAMARLGSNVTVVERAPTLLSKEDSDISHVASKNLERELTFLLESEVKEVKRENGKKNVMIDVKGTMKQFTFDEILVAVGRTPNSDKLQLERAGVQMDEKGFVPTNDRLQSNVKHIYAIGDINGKYPFTHVAGEEGKTVVQNVVLGIPKKMSYNEIPWIIYTDPEIFHVGITEAEAKNKGIEYSVYKVSLEDVDRFVADHDTSGLVKIITNSKGNMIGAHAIGNGSGDWMQTVIFAMKNKKKIGDLSQMIFPYPNHAAAIQRTADLYWREKLFSGIIPKLTKTYIKWFR</sequence>
<evidence type="ECO:0000256" key="2">
    <source>
        <dbReference type="ARBA" id="ARBA00022630"/>
    </source>
</evidence>
<evidence type="ECO:0000256" key="7">
    <source>
        <dbReference type="ARBA" id="ARBA00023284"/>
    </source>
</evidence>
<dbReference type="InterPro" id="IPR023753">
    <property type="entry name" value="FAD/NAD-binding_dom"/>
</dbReference>
<proteinExistence type="inferred from homology"/>
<evidence type="ECO:0000256" key="10">
    <source>
        <dbReference type="RuleBase" id="RU003691"/>
    </source>
</evidence>
<dbReference type="PRINTS" id="PR00368">
    <property type="entry name" value="FADPNR"/>
</dbReference>
<keyword evidence="14" id="KW-1185">Reference proteome</keyword>
<dbReference type="Proteomes" id="UP000181936">
    <property type="component" value="Chromosome"/>
</dbReference>
<feature type="binding site" evidence="8">
    <location>
        <position position="51"/>
    </location>
    <ligand>
        <name>FAD</name>
        <dbReference type="ChEBI" id="CHEBI:57692"/>
    </ligand>
</feature>
<dbReference type="AlphaFoldDB" id="A0A1L3MTV5"/>
<dbReference type="InterPro" id="IPR004099">
    <property type="entry name" value="Pyr_nucl-diS_OxRdtase_dimer"/>
</dbReference>
<feature type="domain" description="FAD/NAD(P)-binding" evidence="12">
    <location>
        <begin position="4"/>
        <end position="321"/>
    </location>
</feature>
<dbReference type="InterPro" id="IPR001100">
    <property type="entry name" value="Pyr_nuc-diS_OxRdtase"/>
</dbReference>
<evidence type="ECO:0000313" key="14">
    <source>
        <dbReference type="Proteomes" id="UP000181936"/>
    </source>
</evidence>
<dbReference type="Pfam" id="PF07992">
    <property type="entry name" value="Pyr_redox_2"/>
    <property type="match status" value="1"/>
</dbReference>
<keyword evidence="7 10" id="KW-0676">Redox-active center</keyword>
<dbReference type="Gene3D" id="3.30.390.30">
    <property type="match status" value="1"/>
</dbReference>
<dbReference type="PANTHER" id="PTHR43014:SF2">
    <property type="entry name" value="MERCURIC REDUCTASE"/>
    <property type="match status" value="1"/>
</dbReference>
<dbReference type="InterPro" id="IPR036188">
    <property type="entry name" value="FAD/NAD-bd_sf"/>
</dbReference>
<keyword evidence="6" id="KW-1015">Disulfide bond</keyword>
<dbReference type="SUPFAM" id="SSF51905">
    <property type="entry name" value="FAD/NAD(P)-binding domain"/>
    <property type="match status" value="1"/>
</dbReference>
<feature type="binding site" evidence="8">
    <location>
        <position position="306"/>
    </location>
    <ligand>
        <name>FAD</name>
        <dbReference type="ChEBI" id="CHEBI:57692"/>
    </ligand>
</feature>
<evidence type="ECO:0000256" key="9">
    <source>
        <dbReference type="PIRSR" id="PIRSR000350-4"/>
    </source>
</evidence>
<evidence type="ECO:0000313" key="13">
    <source>
        <dbReference type="EMBL" id="APH05763.1"/>
    </source>
</evidence>
<dbReference type="InterPro" id="IPR012999">
    <property type="entry name" value="Pyr_OxRdtase_I_AS"/>
</dbReference>
<accession>A0A1L3MTV5</accession>
<keyword evidence="8" id="KW-0547">Nucleotide-binding</keyword>
<dbReference type="STRING" id="1547283.A9C19_14050"/>
<dbReference type="GO" id="GO:0016668">
    <property type="term" value="F:oxidoreductase activity, acting on a sulfur group of donors, NAD(P) as acceptor"/>
    <property type="evidence" value="ECO:0007669"/>
    <property type="project" value="InterPro"/>
</dbReference>
<dbReference type="InterPro" id="IPR016156">
    <property type="entry name" value="FAD/NAD-linked_Rdtase_dimer_sf"/>
</dbReference>
<feature type="binding site" evidence="8">
    <location>
        <position position="115"/>
    </location>
    <ligand>
        <name>FAD</name>
        <dbReference type="ChEBI" id="CHEBI:57692"/>
    </ligand>
</feature>
<dbReference type="EMBL" id="CP016020">
    <property type="protein sequence ID" value="APH05763.1"/>
    <property type="molecule type" value="Genomic_DNA"/>
</dbReference>
<dbReference type="RefSeq" id="WP_072580556.1">
    <property type="nucleotide sequence ID" value="NZ_CP016020.1"/>
</dbReference>
<gene>
    <name evidence="13" type="ORF">A9C19_14050</name>
</gene>
<dbReference type="KEGG" id="bwh:A9C19_14050"/>
<keyword evidence="2 10" id="KW-0285">Flavoprotein</keyword>
<dbReference type="Pfam" id="PF02852">
    <property type="entry name" value="Pyr_redox_dim"/>
    <property type="match status" value="1"/>
</dbReference>